<accession>A0A8X6T4S8</accession>
<protein>
    <submittedName>
        <fullName evidence="1">Uncharacterized protein</fullName>
    </submittedName>
</protein>
<keyword evidence="2" id="KW-1185">Reference proteome</keyword>
<name>A0A8X6T4S8_NEPPI</name>
<comment type="caution">
    <text evidence="1">The sequence shown here is derived from an EMBL/GenBank/DDBJ whole genome shotgun (WGS) entry which is preliminary data.</text>
</comment>
<proteinExistence type="predicted"/>
<dbReference type="EMBL" id="BMAW01001297">
    <property type="protein sequence ID" value="GFS73435.1"/>
    <property type="molecule type" value="Genomic_DNA"/>
</dbReference>
<reference evidence="1" key="1">
    <citation type="submission" date="2020-08" db="EMBL/GenBank/DDBJ databases">
        <title>Multicomponent nature underlies the extraordinary mechanical properties of spider dragline silk.</title>
        <authorList>
            <person name="Kono N."/>
            <person name="Nakamura H."/>
            <person name="Mori M."/>
            <person name="Yoshida Y."/>
            <person name="Ohtoshi R."/>
            <person name="Malay A.D."/>
            <person name="Moran D.A.P."/>
            <person name="Tomita M."/>
            <person name="Numata K."/>
            <person name="Arakawa K."/>
        </authorList>
    </citation>
    <scope>NUCLEOTIDE SEQUENCE</scope>
</reference>
<organism evidence="1 2">
    <name type="scientific">Nephila pilipes</name>
    <name type="common">Giant wood spider</name>
    <name type="synonym">Nephila maculata</name>
    <dbReference type="NCBI Taxonomy" id="299642"/>
    <lineage>
        <taxon>Eukaryota</taxon>
        <taxon>Metazoa</taxon>
        <taxon>Ecdysozoa</taxon>
        <taxon>Arthropoda</taxon>
        <taxon>Chelicerata</taxon>
        <taxon>Arachnida</taxon>
        <taxon>Araneae</taxon>
        <taxon>Araneomorphae</taxon>
        <taxon>Entelegynae</taxon>
        <taxon>Araneoidea</taxon>
        <taxon>Nephilidae</taxon>
        <taxon>Nephila</taxon>
    </lineage>
</organism>
<gene>
    <name evidence="1" type="ORF">NPIL_686921</name>
</gene>
<dbReference type="AlphaFoldDB" id="A0A8X6T4S8"/>
<evidence type="ECO:0000313" key="1">
    <source>
        <dbReference type="EMBL" id="GFS73435.1"/>
    </source>
</evidence>
<dbReference type="Proteomes" id="UP000887013">
    <property type="component" value="Unassembled WGS sequence"/>
</dbReference>
<sequence>MELDATRRQHFTQIGAIPVETVLGRRQKGSPGGTRRGLASHKELERLHRKDWLELSRIIEEKWTLTGTI</sequence>
<evidence type="ECO:0000313" key="2">
    <source>
        <dbReference type="Proteomes" id="UP000887013"/>
    </source>
</evidence>